<comment type="subcellular location">
    <subcellularLocation>
        <location evidence="1">Membrane</location>
        <topology evidence="1">Single-pass membrane protein</topology>
    </subcellularLocation>
</comment>
<dbReference type="InterPro" id="IPR055126">
    <property type="entry name" value="EDR4-like_N"/>
</dbReference>
<feature type="domain" description="Enhanced disease resistance 4-like N-terminal" evidence="11">
    <location>
        <begin position="84"/>
        <end position="116"/>
    </location>
</feature>
<dbReference type="GO" id="GO:1900150">
    <property type="term" value="P:regulation of defense response to fungus"/>
    <property type="evidence" value="ECO:0007669"/>
    <property type="project" value="InterPro"/>
</dbReference>
<dbReference type="InterPro" id="IPR025846">
    <property type="entry name" value="TBL_N"/>
</dbReference>
<reference evidence="12 13" key="1">
    <citation type="journal article" date="2020" name="Mol. Plant">
        <title>The Chromosome-Based Rubber Tree Genome Provides New Insights into Spurge Genome Evolution and Rubber Biosynthesis.</title>
        <authorList>
            <person name="Liu J."/>
            <person name="Shi C."/>
            <person name="Shi C.C."/>
            <person name="Li W."/>
            <person name="Zhang Q.J."/>
            <person name="Zhang Y."/>
            <person name="Li K."/>
            <person name="Lu H.F."/>
            <person name="Shi C."/>
            <person name="Zhu S.T."/>
            <person name="Xiao Z.Y."/>
            <person name="Nan H."/>
            <person name="Yue Y."/>
            <person name="Zhu X.G."/>
            <person name="Wu Y."/>
            <person name="Hong X.N."/>
            <person name="Fan G.Y."/>
            <person name="Tong Y."/>
            <person name="Zhang D."/>
            <person name="Mao C.L."/>
            <person name="Liu Y.L."/>
            <person name="Hao S.J."/>
            <person name="Liu W.Q."/>
            <person name="Lv M.Q."/>
            <person name="Zhang H.B."/>
            <person name="Liu Y."/>
            <person name="Hu-Tang G.R."/>
            <person name="Wang J.P."/>
            <person name="Wang J.H."/>
            <person name="Sun Y.H."/>
            <person name="Ni S.B."/>
            <person name="Chen W.B."/>
            <person name="Zhang X.C."/>
            <person name="Jiao Y.N."/>
            <person name="Eichler E.E."/>
            <person name="Li G.H."/>
            <person name="Liu X."/>
            <person name="Gao L.Z."/>
        </authorList>
    </citation>
    <scope>NUCLEOTIDE SEQUENCE [LARGE SCALE GENOMIC DNA]</scope>
    <source>
        <strain evidence="13">cv. GT1</strain>
        <tissue evidence="12">Leaf</tissue>
    </source>
</reference>
<dbReference type="PANTHER" id="PTHR31105:SF42">
    <property type="entry name" value="OS02G0258300 PROTEIN"/>
    <property type="match status" value="1"/>
</dbReference>
<evidence type="ECO:0000313" key="13">
    <source>
        <dbReference type="Proteomes" id="UP000467840"/>
    </source>
</evidence>
<feature type="domain" description="Probable zinc-ribbon" evidence="8">
    <location>
        <begin position="596"/>
        <end position="640"/>
    </location>
</feature>
<keyword evidence="3" id="KW-0812">Transmembrane</keyword>
<feature type="region of interest" description="Disordered" evidence="7">
    <location>
        <begin position="543"/>
        <end position="567"/>
    </location>
</feature>
<evidence type="ECO:0000256" key="6">
    <source>
        <dbReference type="ARBA" id="ARBA00023136"/>
    </source>
</evidence>
<dbReference type="PANTHER" id="PTHR31105">
    <property type="entry name" value="EXTRA-LARGE G-PROTEIN-LIKE"/>
    <property type="match status" value="1"/>
</dbReference>
<keyword evidence="4" id="KW-0735">Signal-anchor</keyword>
<gene>
    <name evidence="12" type="ORF">GH714_010975</name>
</gene>
<dbReference type="Proteomes" id="UP000467840">
    <property type="component" value="Chromosome 15"/>
</dbReference>
<evidence type="ECO:0000256" key="4">
    <source>
        <dbReference type="ARBA" id="ARBA00022968"/>
    </source>
</evidence>
<evidence type="ECO:0000256" key="3">
    <source>
        <dbReference type="ARBA" id="ARBA00022692"/>
    </source>
</evidence>
<evidence type="ECO:0000259" key="10">
    <source>
        <dbReference type="Pfam" id="PF14416"/>
    </source>
</evidence>
<evidence type="ECO:0000259" key="11">
    <source>
        <dbReference type="Pfam" id="PF22910"/>
    </source>
</evidence>
<keyword evidence="6" id="KW-0472">Membrane</keyword>
<evidence type="ECO:0000256" key="1">
    <source>
        <dbReference type="ARBA" id="ARBA00004167"/>
    </source>
</evidence>
<organism evidence="12 13">
    <name type="scientific">Hevea brasiliensis</name>
    <name type="common">Para rubber tree</name>
    <name type="synonym">Siphonia brasiliensis</name>
    <dbReference type="NCBI Taxonomy" id="3981"/>
    <lineage>
        <taxon>Eukaryota</taxon>
        <taxon>Viridiplantae</taxon>
        <taxon>Streptophyta</taxon>
        <taxon>Embryophyta</taxon>
        <taxon>Tracheophyta</taxon>
        <taxon>Spermatophyta</taxon>
        <taxon>Magnoliopsida</taxon>
        <taxon>eudicotyledons</taxon>
        <taxon>Gunneridae</taxon>
        <taxon>Pentapetalae</taxon>
        <taxon>rosids</taxon>
        <taxon>fabids</taxon>
        <taxon>Malpighiales</taxon>
        <taxon>Euphorbiaceae</taxon>
        <taxon>Crotonoideae</taxon>
        <taxon>Micrandreae</taxon>
        <taxon>Hevea</taxon>
    </lineage>
</organism>
<evidence type="ECO:0008006" key="14">
    <source>
        <dbReference type="Google" id="ProtNLM"/>
    </source>
</evidence>
<protein>
    <recommendedName>
        <fullName evidence="14">Zinc-ribbon domain-containing protein</fullName>
    </recommendedName>
</protein>
<comment type="similarity">
    <text evidence="2">Belongs to the PC-esterase family. TBL subfamily.</text>
</comment>
<dbReference type="Pfam" id="PF13839">
    <property type="entry name" value="PC-Esterase"/>
    <property type="match status" value="1"/>
</dbReference>
<dbReference type="InterPro" id="IPR021480">
    <property type="entry name" value="Zinc_ribbon_12"/>
</dbReference>
<comment type="caution">
    <text evidence="12">The sequence shown here is derived from an EMBL/GenBank/DDBJ whole genome shotgun (WGS) entry which is preliminary data.</text>
</comment>
<evidence type="ECO:0000313" key="12">
    <source>
        <dbReference type="EMBL" id="KAF2313433.1"/>
    </source>
</evidence>
<dbReference type="Pfam" id="PF11331">
    <property type="entry name" value="Zn_ribbon_12"/>
    <property type="match status" value="1"/>
</dbReference>
<name>A0A6A6MM58_HEVBR</name>
<evidence type="ECO:0000259" key="9">
    <source>
        <dbReference type="Pfam" id="PF13839"/>
    </source>
</evidence>
<dbReference type="InterPro" id="IPR040244">
    <property type="entry name" value="EDR4-like"/>
</dbReference>
<feature type="domain" description="Trichome birefringence-like C-terminal" evidence="9">
    <location>
        <begin position="1143"/>
        <end position="1384"/>
    </location>
</feature>
<dbReference type="EMBL" id="JAAGAX010000005">
    <property type="protein sequence ID" value="KAF2313433.1"/>
    <property type="molecule type" value="Genomic_DNA"/>
</dbReference>
<dbReference type="Pfam" id="PF14416">
    <property type="entry name" value="PMR5N"/>
    <property type="match status" value="1"/>
</dbReference>
<sequence length="1384" mass="155305">MKKEEEKIVTVSEIGEKRPQELQEEQSAAIIWDCGSPLYDSYELASLSHLIDRNMMALPFPCGSKSSFFEVFVIKGCAFRGSTVRLVRCPKCENLLPELPNYSVYQCGGCGAFLRAKKKAAINGLLEKREKKRDEEAREGFEKLQSLSEKEDGSNLGIASEAELESDMVFLDRRNVSVFRERTAELVISSSLNIENKETSIDSSNGTVKEQILGYERGAERGNGSSNNYRLPLKHPIGNRAGRGDNEMNMNKAEFVNSSREKGVVEISAQVKGSAGSLRSRMIAGNWSLDKDGIEGPYANPRMAADQSSFATFASSDEGPSNYCLSSSSYGYGKMVKNFDDLDGSNRFARLEQNRAELLRKLDELKEHICRNGSAAEKQSEGAFGAYHDSATYNVPVKPLAPDKHVQRNPYFKQHGRDIDMQNFYFPPNHVANEFPVYEDPIQLKLPRMSSHQPPGRYWQQTPADYVLEEYRDFNQEQRIASYPCGTPYQDPPCACFHCYNNNRHVSSRVPVSVFGNKNILKDPTDSHFNYRVNPITFGSKKCKPQANPPKFHAQDPQSHGSWPSDLDSDVNVFHQRRPRRVVVARGNVRLCHPIAGGAPFITCSSCFMLLKLPRKLKAREKNQQKLQCGACLTVFLFEIKNKKLIISIPTEMKQILAGANEGSSEVSKEVPSSPHGGFIAQGMDCSVNVDNPGHDFRTSDFKRNILSEVQRLKLIEFEKRQHLSLSPISSGEEEDLDSVIVKRVVSYIPELPTKDNASPKFPGLPLSESLDDVSSNKEENRHGKGNKSNGSDHEKVILDKSTQQRSVKDASETEVEVSFTEYLSTNLSQDSMEMSEEKDQSRINKGSESFLVGLLRKGFGDFSRSKHHVEGETEESNISVNGQPIPDSMVKRAEKLAGPILPGDYWYDFEAGFWGVMGQPCLGIIPPFIKEFNYPMPENCGAGNTSVFVNGRELHQKDLDLLASRGLPTTRNKFYTVGISGRVLEKDSAKELNSLGELALPVAILLVGLAFRLFFYQSTRFEPNFDDSFVDKTEVPKPPPISVNIPKPPASVDISNPPASVDIPKPTVSVGVPEPEDEEAPNNELYTGKCDLFIGDWIPSPSGPIYTNASCPLIEGHQNCIRNGRPDSGYLFWRWNPRDCELPQFDPQRFLELMRNKTWALIGDSISRNHVQSLLCMLSPVEQAVEVYHDEEYKSKRWHFPSYNFTISNIWSPFLVEAAIFEDNDGVSTAEVQLQLDKLDKNWTNLYGNLDYAIISTGKWFLKAAIYHENDTVVGCHICPGKNFTEKGFVFAYEKALHYVMDFIATSKHKGLIFFRTSTPDHFENGEWHGGTCPKTTPSKESEMEMKDLNRILRETELAEFEEASAKAAENGVNLKLLDFTNL</sequence>
<evidence type="ECO:0000256" key="5">
    <source>
        <dbReference type="ARBA" id="ARBA00022989"/>
    </source>
</evidence>
<evidence type="ECO:0000256" key="2">
    <source>
        <dbReference type="ARBA" id="ARBA00007727"/>
    </source>
</evidence>
<feature type="region of interest" description="Disordered" evidence="7">
    <location>
        <begin position="218"/>
        <end position="246"/>
    </location>
</feature>
<accession>A0A6A6MM58</accession>
<proteinExistence type="inferred from homology"/>
<keyword evidence="13" id="KW-1185">Reference proteome</keyword>
<evidence type="ECO:0000259" key="8">
    <source>
        <dbReference type="Pfam" id="PF11331"/>
    </source>
</evidence>
<dbReference type="GO" id="GO:0016740">
    <property type="term" value="F:transferase activity"/>
    <property type="evidence" value="ECO:0007669"/>
    <property type="project" value="InterPro"/>
</dbReference>
<dbReference type="GO" id="GO:0016020">
    <property type="term" value="C:membrane"/>
    <property type="evidence" value="ECO:0007669"/>
    <property type="project" value="UniProtKB-SubCell"/>
</dbReference>
<dbReference type="InterPro" id="IPR026057">
    <property type="entry name" value="TBL_C"/>
</dbReference>
<keyword evidence="5" id="KW-1133">Transmembrane helix</keyword>
<evidence type="ECO:0000256" key="7">
    <source>
        <dbReference type="SAM" id="MobiDB-lite"/>
    </source>
</evidence>
<feature type="domain" description="Trichome birefringence-like N-terminal" evidence="10">
    <location>
        <begin position="1090"/>
        <end position="1142"/>
    </location>
</feature>
<feature type="region of interest" description="Disordered" evidence="7">
    <location>
        <begin position="753"/>
        <end position="814"/>
    </location>
</feature>
<dbReference type="Pfam" id="PF22910">
    <property type="entry name" value="EDR4-like_1st"/>
    <property type="match status" value="1"/>
</dbReference>